<dbReference type="EMBL" id="CAJMWQ010001602">
    <property type="protein sequence ID" value="CAE6456537.1"/>
    <property type="molecule type" value="Genomic_DNA"/>
</dbReference>
<sequence>MLGYKLATILAAAASLAGVEATPTHKHGECGHKKFWWPVRQVCLPYGGVKHPYPAPARHHCGRWFYWDKKLKICVPPQPEVIHAECPPGWAWSDYETACTPAPVVIIPGQCGSSAWWWEPKACCLPTGGPPAPLPLPPNGWQCPNDWYWRPDGYCAPRAPAYGTPVCAEKYTWDGAVFYCKRGY</sequence>
<gene>
    <name evidence="2" type="ORF">RDB_LOCUS83819</name>
</gene>
<organism evidence="2 3">
    <name type="scientific">Rhizoctonia solani</name>
    <dbReference type="NCBI Taxonomy" id="456999"/>
    <lineage>
        <taxon>Eukaryota</taxon>
        <taxon>Fungi</taxon>
        <taxon>Dikarya</taxon>
        <taxon>Basidiomycota</taxon>
        <taxon>Agaricomycotina</taxon>
        <taxon>Agaricomycetes</taxon>
        <taxon>Cantharellales</taxon>
        <taxon>Ceratobasidiaceae</taxon>
        <taxon>Rhizoctonia</taxon>
    </lineage>
</organism>
<evidence type="ECO:0000313" key="2">
    <source>
        <dbReference type="EMBL" id="CAE6456537.1"/>
    </source>
</evidence>
<evidence type="ECO:0008006" key="4">
    <source>
        <dbReference type="Google" id="ProtNLM"/>
    </source>
</evidence>
<reference evidence="2" key="1">
    <citation type="submission" date="2021-01" db="EMBL/GenBank/DDBJ databases">
        <authorList>
            <person name="Kaushik A."/>
        </authorList>
    </citation>
    <scope>NUCLEOTIDE SEQUENCE</scope>
    <source>
        <strain evidence="2">AG1-1B</strain>
    </source>
</reference>
<comment type="caution">
    <text evidence="2">The sequence shown here is derived from an EMBL/GenBank/DDBJ whole genome shotgun (WGS) entry which is preliminary data.</text>
</comment>
<keyword evidence="1" id="KW-0732">Signal</keyword>
<dbReference type="AlphaFoldDB" id="A0A8H3BGJ8"/>
<dbReference type="Proteomes" id="UP000663826">
    <property type="component" value="Unassembled WGS sequence"/>
</dbReference>
<proteinExistence type="predicted"/>
<feature type="chain" id="PRO_5034651726" description="Chitin-binding type-2 domain-containing protein" evidence="1">
    <location>
        <begin position="22"/>
        <end position="184"/>
    </location>
</feature>
<name>A0A8H3BGJ8_9AGAM</name>
<evidence type="ECO:0000313" key="3">
    <source>
        <dbReference type="Proteomes" id="UP000663826"/>
    </source>
</evidence>
<protein>
    <recommendedName>
        <fullName evidence="4">Chitin-binding type-2 domain-containing protein</fullName>
    </recommendedName>
</protein>
<accession>A0A8H3BGJ8</accession>
<evidence type="ECO:0000256" key="1">
    <source>
        <dbReference type="SAM" id="SignalP"/>
    </source>
</evidence>
<feature type="signal peptide" evidence="1">
    <location>
        <begin position="1"/>
        <end position="21"/>
    </location>
</feature>